<comment type="caution">
    <text evidence="1">The sequence shown here is derived from an EMBL/GenBank/DDBJ whole genome shotgun (WGS) entry which is preliminary data.</text>
</comment>
<dbReference type="AlphaFoldDB" id="A0A7J8YTF3"/>
<dbReference type="EMBL" id="JABFAA010354189">
    <property type="protein sequence ID" value="MBA0702851.1"/>
    <property type="molecule type" value="Genomic_DNA"/>
</dbReference>
<protein>
    <submittedName>
        <fullName evidence="1">Uncharacterized protein</fullName>
    </submittedName>
</protein>
<evidence type="ECO:0000313" key="2">
    <source>
        <dbReference type="Proteomes" id="UP000593577"/>
    </source>
</evidence>
<name>A0A7J8YTF3_GOSAI</name>
<organism evidence="1 2">
    <name type="scientific">Gossypium aridum</name>
    <name type="common">American cotton</name>
    <name type="synonym">Erioxylum aridum</name>
    <dbReference type="NCBI Taxonomy" id="34290"/>
    <lineage>
        <taxon>Eukaryota</taxon>
        <taxon>Viridiplantae</taxon>
        <taxon>Streptophyta</taxon>
        <taxon>Embryophyta</taxon>
        <taxon>Tracheophyta</taxon>
        <taxon>Spermatophyta</taxon>
        <taxon>Magnoliopsida</taxon>
        <taxon>eudicotyledons</taxon>
        <taxon>Gunneridae</taxon>
        <taxon>Pentapetalae</taxon>
        <taxon>rosids</taxon>
        <taxon>malvids</taxon>
        <taxon>Malvales</taxon>
        <taxon>Malvaceae</taxon>
        <taxon>Malvoideae</taxon>
        <taxon>Gossypium</taxon>
    </lineage>
</organism>
<keyword evidence="2" id="KW-1185">Reference proteome</keyword>
<evidence type="ECO:0000313" key="1">
    <source>
        <dbReference type="EMBL" id="MBA0702851.1"/>
    </source>
</evidence>
<gene>
    <name evidence="1" type="ORF">Goari_027287</name>
</gene>
<feature type="non-terminal residue" evidence="1">
    <location>
        <position position="35"/>
    </location>
</feature>
<dbReference type="Proteomes" id="UP000593577">
    <property type="component" value="Unassembled WGS sequence"/>
</dbReference>
<accession>A0A7J8YTF3</accession>
<proteinExistence type="predicted"/>
<sequence length="35" mass="4207">MELELLTMINALTMDMMSEINRFYITFQFELVNTC</sequence>
<reference evidence="1 2" key="1">
    <citation type="journal article" date="2019" name="Genome Biol. Evol.">
        <title>Insights into the evolution of the New World diploid cottons (Gossypium, subgenus Houzingenia) based on genome sequencing.</title>
        <authorList>
            <person name="Grover C.E."/>
            <person name="Arick M.A. 2nd"/>
            <person name="Thrash A."/>
            <person name="Conover J.L."/>
            <person name="Sanders W.S."/>
            <person name="Peterson D.G."/>
            <person name="Frelichowski J.E."/>
            <person name="Scheffler J.A."/>
            <person name="Scheffler B.E."/>
            <person name="Wendel J.F."/>
        </authorList>
    </citation>
    <scope>NUCLEOTIDE SEQUENCE [LARGE SCALE GENOMIC DNA]</scope>
    <source>
        <strain evidence="1">185</strain>
        <tissue evidence="1">Leaf</tissue>
    </source>
</reference>